<dbReference type="EMBL" id="BRZM01000029">
    <property type="protein sequence ID" value="GLD57115.1"/>
    <property type="molecule type" value="Genomic_DNA"/>
</dbReference>
<name>A0AAD3MMW8_LATJO</name>
<reference evidence="2" key="1">
    <citation type="submission" date="2022-08" db="EMBL/GenBank/DDBJ databases">
        <title>Genome sequencing of akame (Lates japonicus).</title>
        <authorList>
            <person name="Hashiguchi Y."/>
            <person name="Takahashi H."/>
        </authorList>
    </citation>
    <scope>NUCLEOTIDE SEQUENCE</scope>
    <source>
        <strain evidence="2">Kochi</strain>
    </source>
</reference>
<feature type="coiled-coil region" evidence="1">
    <location>
        <begin position="150"/>
        <end position="181"/>
    </location>
</feature>
<organism evidence="2 3">
    <name type="scientific">Lates japonicus</name>
    <name type="common">Japanese lates</name>
    <dbReference type="NCBI Taxonomy" id="270547"/>
    <lineage>
        <taxon>Eukaryota</taxon>
        <taxon>Metazoa</taxon>
        <taxon>Chordata</taxon>
        <taxon>Craniata</taxon>
        <taxon>Vertebrata</taxon>
        <taxon>Euteleostomi</taxon>
        <taxon>Actinopterygii</taxon>
        <taxon>Neopterygii</taxon>
        <taxon>Teleostei</taxon>
        <taxon>Neoteleostei</taxon>
        <taxon>Acanthomorphata</taxon>
        <taxon>Carangaria</taxon>
        <taxon>Carangaria incertae sedis</taxon>
        <taxon>Centropomidae</taxon>
        <taxon>Lates</taxon>
    </lineage>
</organism>
<evidence type="ECO:0000313" key="3">
    <source>
        <dbReference type="Proteomes" id="UP001279410"/>
    </source>
</evidence>
<keyword evidence="3" id="KW-1185">Reference proteome</keyword>
<keyword evidence="1" id="KW-0175">Coiled coil</keyword>
<dbReference type="Proteomes" id="UP001279410">
    <property type="component" value="Unassembled WGS sequence"/>
</dbReference>
<evidence type="ECO:0000256" key="1">
    <source>
        <dbReference type="SAM" id="Coils"/>
    </source>
</evidence>
<comment type="caution">
    <text evidence="2">The sequence shown here is derived from an EMBL/GenBank/DDBJ whole genome shotgun (WGS) entry which is preliminary data.</text>
</comment>
<feature type="non-terminal residue" evidence="2">
    <location>
        <position position="336"/>
    </location>
</feature>
<sequence length="336" mass="39430">MRHHPELKIVYRSKSIAHPLHNHHTRHTLAVATSTKEEAERFLGKEKQRGEILRECCVQQEKALRATLSMLHSAGSNLTDVRGFLIQLMGAWQAFKSQIMQRSTQVYSEGSGLRQGGWRGCLRSHATHPDMWTYATGRISLKATLHDEVCVEEEEEAVDVLKEKRKQSEEQLSQQEDSEREHRGIILRLKGELQVKHEKWLACQRRCDTIQEQLSSWQRREEQTSRKHCTAEEEVTRLREALEKVQKETRELRRERDVLIESHGKALTKMEEDCRQEMASKLAATLDEQRTQSALHLRKQMEKFRREVELELTIDREKNQLLLLQYQRDGAQLQQK</sequence>
<protein>
    <submittedName>
        <fullName evidence="2">Leucine-, glutamate- and lysine-rich protein 1-like protein</fullName>
    </submittedName>
</protein>
<feature type="coiled-coil region" evidence="1">
    <location>
        <begin position="231"/>
        <end position="262"/>
    </location>
</feature>
<accession>A0AAD3MMW8</accession>
<gene>
    <name evidence="2" type="ORF">AKAME5_000938800</name>
</gene>
<proteinExistence type="predicted"/>
<dbReference type="AlphaFoldDB" id="A0AAD3MMW8"/>
<evidence type="ECO:0000313" key="2">
    <source>
        <dbReference type="EMBL" id="GLD57115.1"/>
    </source>
</evidence>